<feature type="compositionally biased region" description="Low complexity" evidence="1">
    <location>
        <begin position="117"/>
        <end position="133"/>
    </location>
</feature>
<sequence>MRHFPSHPRANPRRIGFALAVLAGVLGATVARAQAVDPALAQLQQQLQPISGAQLQPQLLAPADAAPAPQAAVQQVQGSSQPLPAVAPSTQVQAAQPQPVALQQQAAPQDVAPPRPAVAAQPVPAPVEVAMQPAPAPPAAMEPARRRSDVGPSTEAWLDLQRSNRAASSEPHPFEGAAASYAYQRYLQSFNSPIPTWFTSVQQGSGGGGSGGSSFGGGSQSQ</sequence>
<name>A0AAW7R8L4_BURGA</name>
<dbReference type="RefSeq" id="WP_267908801.1">
    <property type="nucleotide sequence ID" value="NZ_CADEPT010000004.1"/>
</dbReference>
<feature type="region of interest" description="Disordered" evidence="1">
    <location>
        <begin position="70"/>
        <end position="154"/>
    </location>
</feature>
<dbReference type="Proteomes" id="UP000029590">
    <property type="component" value="Unassembled WGS sequence"/>
</dbReference>
<dbReference type="InterPro" id="IPR022053">
    <property type="entry name" value="DUF3613"/>
</dbReference>
<proteinExistence type="predicted"/>
<evidence type="ECO:0000256" key="2">
    <source>
        <dbReference type="SAM" id="SignalP"/>
    </source>
</evidence>
<organism evidence="3 4">
    <name type="scientific">Burkholderia gladioli</name>
    <name type="common">Pseudomonas marginata</name>
    <name type="synonym">Phytomonas marginata</name>
    <dbReference type="NCBI Taxonomy" id="28095"/>
    <lineage>
        <taxon>Bacteria</taxon>
        <taxon>Pseudomonadati</taxon>
        <taxon>Pseudomonadota</taxon>
        <taxon>Betaproteobacteria</taxon>
        <taxon>Burkholderiales</taxon>
        <taxon>Burkholderiaceae</taxon>
        <taxon>Burkholderia</taxon>
    </lineage>
</organism>
<evidence type="ECO:0000256" key="1">
    <source>
        <dbReference type="SAM" id="MobiDB-lite"/>
    </source>
</evidence>
<keyword evidence="2" id="KW-0732">Signal</keyword>
<dbReference type="AlphaFoldDB" id="A0AAW7R8L4"/>
<comment type="caution">
    <text evidence="3">The sequence shown here is derived from an EMBL/GenBank/DDBJ whole genome shotgun (WGS) entry which is preliminary data.</text>
</comment>
<evidence type="ECO:0000313" key="3">
    <source>
        <dbReference type="EMBL" id="KGC10007.1"/>
    </source>
</evidence>
<feature type="region of interest" description="Disordered" evidence="1">
    <location>
        <begin position="196"/>
        <end position="222"/>
    </location>
</feature>
<feature type="compositionally biased region" description="Low complexity" evidence="1">
    <location>
        <begin position="70"/>
        <end position="110"/>
    </location>
</feature>
<accession>A0AAW7R8L4</accession>
<dbReference type="KEGG" id="bgo:BM43_3114"/>
<evidence type="ECO:0008006" key="5">
    <source>
        <dbReference type="Google" id="ProtNLM"/>
    </source>
</evidence>
<feature type="signal peptide" evidence="2">
    <location>
        <begin position="1"/>
        <end position="33"/>
    </location>
</feature>
<dbReference type="Pfam" id="PF12266">
    <property type="entry name" value="DUF3613"/>
    <property type="match status" value="1"/>
</dbReference>
<feature type="chain" id="PRO_5043297217" description="DUF3613 domain-containing protein" evidence="2">
    <location>
        <begin position="34"/>
        <end position="222"/>
    </location>
</feature>
<feature type="compositionally biased region" description="Gly residues" evidence="1">
    <location>
        <begin position="204"/>
        <end position="222"/>
    </location>
</feature>
<gene>
    <name evidence="3" type="ORF">DM48_5731</name>
</gene>
<dbReference type="EMBL" id="JPGG01000018">
    <property type="protein sequence ID" value="KGC10007.1"/>
    <property type="molecule type" value="Genomic_DNA"/>
</dbReference>
<protein>
    <recommendedName>
        <fullName evidence="5">DUF3613 domain-containing protein</fullName>
    </recommendedName>
</protein>
<evidence type="ECO:0000313" key="4">
    <source>
        <dbReference type="Proteomes" id="UP000029590"/>
    </source>
</evidence>
<reference evidence="3 4" key="1">
    <citation type="submission" date="2014-04" db="EMBL/GenBank/DDBJ databases">
        <authorList>
            <person name="Bishop-Lilly K.A."/>
            <person name="Broomall S.M."/>
            <person name="Chain P.S."/>
            <person name="Chertkov O."/>
            <person name="Coyne S.R."/>
            <person name="Daligault H.E."/>
            <person name="Davenport K.W."/>
            <person name="Erkkila T."/>
            <person name="Frey K.G."/>
            <person name="Gibbons H.S."/>
            <person name="Gu W."/>
            <person name="Jaissle J."/>
            <person name="Johnson S.L."/>
            <person name="Koroleva G.I."/>
            <person name="Ladner J.T."/>
            <person name="Lo C.-C."/>
            <person name="Minogue T.D."/>
            <person name="Munk C."/>
            <person name="Palacios G.F."/>
            <person name="Redden C.L."/>
            <person name="Rosenzweig C.N."/>
            <person name="Scholz M.B."/>
            <person name="Teshima H."/>
            <person name="Xu Y."/>
        </authorList>
    </citation>
    <scope>NUCLEOTIDE SEQUENCE [LARGE SCALE GENOMIC DNA]</scope>
    <source>
        <strain evidence="4">gladioli</strain>
    </source>
</reference>